<evidence type="ECO:0000313" key="2">
    <source>
        <dbReference type="EMBL" id="KIL51976.1"/>
    </source>
</evidence>
<dbReference type="InterPro" id="IPR028973">
    <property type="entry name" value="PhnB-like"/>
</dbReference>
<gene>
    <name evidence="2" type="ORF">KP78_03460</name>
</gene>
<dbReference type="EMBL" id="JXRP01000006">
    <property type="protein sequence ID" value="KIL51976.1"/>
    <property type="molecule type" value="Genomic_DNA"/>
</dbReference>
<accession>A0A0C2W5X2</accession>
<dbReference type="InterPro" id="IPR029068">
    <property type="entry name" value="Glyas_Bleomycin-R_OHBP_Dase"/>
</dbReference>
<dbReference type="OrthoDB" id="9795306at2"/>
<dbReference type="RefSeq" id="WP_041085738.1">
    <property type="nucleotide sequence ID" value="NZ_JXRP01000006.1"/>
</dbReference>
<protein>
    <recommendedName>
        <fullName evidence="1">PhnB-like domain-containing protein</fullName>
    </recommendedName>
</protein>
<dbReference type="Pfam" id="PF06983">
    <property type="entry name" value="3-dmu-9_3-mt"/>
    <property type="match status" value="1"/>
</dbReference>
<sequence>MKHQVTPYLTFDGNAREAMAFYAKVFESEMEGIQTFGDAEYPTPPEMDDRIMHGRLKKDDLLIMFSDSFVSQSVTVGNHISLALELESEEEINRIYDALRQEGKVFMELQDTFWGAIYAKMQDRFGVMWDLNYTKSSS</sequence>
<dbReference type="PATRIC" id="fig|889306.3.peg.348"/>
<keyword evidence="3" id="KW-1185">Reference proteome</keyword>
<evidence type="ECO:0000259" key="1">
    <source>
        <dbReference type="Pfam" id="PF06983"/>
    </source>
</evidence>
<dbReference type="CDD" id="cd06588">
    <property type="entry name" value="PhnB_like"/>
    <property type="match status" value="1"/>
</dbReference>
<dbReference type="Gene3D" id="3.10.180.10">
    <property type="entry name" value="2,3-Dihydroxybiphenyl 1,2-Dioxygenase, domain 1"/>
    <property type="match status" value="1"/>
</dbReference>
<evidence type="ECO:0000313" key="3">
    <source>
        <dbReference type="Proteomes" id="UP000031938"/>
    </source>
</evidence>
<dbReference type="AlphaFoldDB" id="A0A0C2W5X2"/>
<feature type="domain" description="PhnB-like" evidence="1">
    <location>
        <begin position="4"/>
        <end position="131"/>
    </location>
</feature>
<dbReference type="Proteomes" id="UP000031938">
    <property type="component" value="Unassembled WGS sequence"/>
</dbReference>
<dbReference type="STRING" id="889306.KP78_03460"/>
<dbReference type="PANTHER" id="PTHR33990">
    <property type="entry name" value="PROTEIN YJDN-RELATED"/>
    <property type="match status" value="1"/>
</dbReference>
<organism evidence="2 3">
    <name type="scientific">Jeotgalibacillus soli</name>
    <dbReference type="NCBI Taxonomy" id="889306"/>
    <lineage>
        <taxon>Bacteria</taxon>
        <taxon>Bacillati</taxon>
        <taxon>Bacillota</taxon>
        <taxon>Bacilli</taxon>
        <taxon>Bacillales</taxon>
        <taxon>Caryophanaceae</taxon>
        <taxon>Jeotgalibacillus</taxon>
    </lineage>
</organism>
<comment type="caution">
    <text evidence="2">The sequence shown here is derived from an EMBL/GenBank/DDBJ whole genome shotgun (WGS) entry which is preliminary data.</text>
</comment>
<name>A0A0C2W5X2_9BACL</name>
<reference evidence="2 3" key="1">
    <citation type="submission" date="2015-01" db="EMBL/GenBank/DDBJ databases">
        <title>Genome sequencing of Jeotgalibacillus soli.</title>
        <authorList>
            <person name="Goh K.M."/>
            <person name="Chan K.-G."/>
            <person name="Yaakop A.S."/>
            <person name="Ee R."/>
            <person name="Gan H.M."/>
            <person name="Chan C.S."/>
        </authorList>
    </citation>
    <scope>NUCLEOTIDE SEQUENCE [LARGE SCALE GENOMIC DNA]</scope>
    <source>
        <strain evidence="2 3">P9</strain>
    </source>
</reference>
<dbReference type="SUPFAM" id="SSF54593">
    <property type="entry name" value="Glyoxalase/Bleomycin resistance protein/Dihydroxybiphenyl dioxygenase"/>
    <property type="match status" value="1"/>
</dbReference>
<proteinExistence type="predicted"/>
<dbReference type="PANTHER" id="PTHR33990:SF1">
    <property type="entry name" value="PROTEIN YJDN"/>
    <property type="match status" value="1"/>
</dbReference>